<evidence type="ECO:0000256" key="2">
    <source>
        <dbReference type="SAM" id="Phobius"/>
    </source>
</evidence>
<keyword evidence="2" id="KW-1133">Transmembrane helix</keyword>
<comment type="caution">
    <text evidence="3">The sequence shown here is derived from an EMBL/GenBank/DDBJ whole genome shotgun (WGS) entry which is preliminary data.</text>
</comment>
<feature type="transmembrane region" description="Helical" evidence="2">
    <location>
        <begin position="87"/>
        <end position="104"/>
    </location>
</feature>
<dbReference type="AlphaFoldDB" id="A0AAD9WTE2"/>
<evidence type="ECO:0000256" key="1">
    <source>
        <dbReference type="SAM" id="MobiDB-lite"/>
    </source>
</evidence>
<reference evidence="3" key="1">
    <citation type="journal article" date="2023" name="Plant J.">
        <title>Genome sequences and population genomics provide insights into the demographic history, inbreeding, and mutation load of two 'living fossil' tree species of Dipteronia.</title>
        <authorList>
            <person name="Feng Y."/>
            <person name="Comes H.P."/>
            <person name="Chen J."/>
            <person name="Zhu S."/>
            <person name="Lu R."/>
            <person name="Zhang X."/>
            <person name="Li P."/>
            <person name="Qiu J."/>
            <person name="Olsen K.M."/>
            <person name="Qiu Y."/>
        </authorList>
    </citation>
    <scope>NUCLEOTIDE SEQUENCE</scope>
    <source>
        <strain evidence="3">KIB01</strain>
    </source>
</reference>
<evidence type="ECO:0000313" key="4">
    <source>
        <dbReference type="Proteomes" id="UP001280121"/>
    </source>
</evidence>
<keyword evidence="2" id="KW-0812">Transmembrane</keyword>
<dbReference type="Proteomes" id="UP001280121">
    <property type="component" value="Unassembled WGS sequence"/>
</dbReference>
<feature type="transmembrane region" description="Helical" evidence="2">
    <location>
        <begin position="36"/>
        <end position="54"/>
    </location>
</feature>
<keyword evidence="4" id="KW-1185">Reference proteome</keyword>
<keyword evidence="2" id="KW-0472">Membrane</keyword>
<feature type="transmembrane region" description="Helical" evidence="2">
    <location>
        <begin position="61"/>
        <end position="81"/>
    </location>
</feature>
<name>A0AAD9WTE2_9ROSI</name>
<organism evidence="3 4">
    <name type="scientific">Dipteronia dyeriana</name>
    <dbReference type="NCBI Taxonomy" id="168575"/>
    <lineage>
        <taxon>Eukaryota</taxon>
        <taxon>Viridiplantae</taxon>
        <taxon>Streptophyta</taxon>
        <taxon>Embryophyta</taxon>
        <taxon>Tracheophyta</taxon>
        <taxon>Spermatophyta</taxon>
        <taxon>Magnoliopsida</taxon>
        <taxon>eudicotyledons</taxon>
        <taxon>Gunneridae</taxon>
        <taxon>Pentapetalae</taxon>
        <taxon>rosids</taxon>
        <taxon>malvids</taxon>
        <taxon>Sapindales</taxon>
        <taxon>Sapindaceae</taxon>
        <taxon>Hippocastanoideae</taxon>
        <taxon>Acereae</taxon>
        <taxon>Dipteronia</taxon>
    </lineage>
</organism>
<evidence type="ECO:0000313" key="3">
    <source>
        <dbReference type="EMBL" id="KAK2641685.1"/>
    </source>
</evidence>
<dbReference type="EMBL" id="JANJYI010000007">
    <property type="protein sequence ID" value="KAK2641685.1"/>
    <property type="molecule type" value="Genomic_DNA"/>
</dbReference>
<protein>
    <submittedName>
        <fullName evidence="3">Uncharacterized protein</fullName>
    </submittedName>
</protein>
<proteinExistence type="predicted"/>
<accession>A0AAD9WTE2</accession>
<gene>
    <name evidence="3" type="ORF">Ddye_023448</name>
</gene>
<sequence>MRTDDFTKPSLPPTTTTRSHRRRHGDGDDDVQSPTFLSFCSVWLLSALLLLSALWRVIGSLCFAAAWVVAVLEVCYVVLGFQGSSSLLALVVVLFFASVSVFPAV</sequence>
<feature type="region of interest" description="Disordered" evidence="1">
    <location>
        <begin position="1"/>
        <end position="31"/>
    </location>
</feature>